<protein>
    <submittedName>
        <fullName evidence="1">Uncharacterized protein</fullName>
    </submittedName>
</protein>
<evidence type="ECO:0000313" key="1">
    <source>
        <dbReference type="EMBL" id="AZC00890.1"/>
    </source>
</evidence>
<sequence>MNISSKIYQLREEYLNKYEKDPELVFVNFHTWEELLNSPQSINGVPNEIAGCEMIPANDMQEEVLYCDHDDMAKALRDYDGSNYPVIIKKLTVVNRPEAQNARRIINDRSFQNFQIPSEAIKAYKRHEEHKKLKF</sequence>
<proteinExistence type="predicted"/>
<name>A0A3G6YL44_ACIPI</name>
<dbReference type="RefSeq" id="WP_227063278.1">
    <property type="nucleotide sequence ID" value="NZ_CP066124.1"/>
</dbReference>
<evidence type="ECO:0000313" key="2">
    <source>
        <dbReference type="Proteomes" id="UP000254410"/>
    </source>
</evidence>
<reference evidence="1 2" key="1">
    <citation type="submission" date="2018-11" db="EMBL/GenBank/DDBJ databases">
        <authorList>
            <person name="Kuo S.-C."/>
            <person name="Chen F.-J."/>
            <person name="Liao Y.-C."/>
        </authorList>
    </citation>
    <scope>NUCLEOTIDE SEQUENCE [LARGE SCALE GENOMIC DNA]</scope>
    <source>
        <strain evidence="1 2">2014S06-099</strain>
    </source>
</reference>
<organism evidence="1 2">
    <name type="scientific">Acinetobacter pittii</name>
    <name type="common">Acinetobacter genomosp. 3</name>
    <dbReference type="NCBI Taxonomy" id="48296"/>
    <lineage>
        <taxon>Bacteria</taxon>
        <taxon>Pseudomonadati</taxon>
        <taxon>Pseudomonadota</taxon>
        <taxon>Gammaproteobacteria</taxon>
        <taxon>Moraxellales</taxon>
        <taxon>Moraxellaceae</taxon>
        <taxon>Acinetobacter</taxon>
        <taxon>Acinetobacter calcoaceticus/baumannii complex</taxon>
    </lineage>
</organism>
<dbReference type="Proteomes" id="UP000254410">
    <property type="component" value="Chromosome"/>
</dbReference>
<dbReference type="EMBL" id="CP033540">
    <property type="protein sequence ID" value="AZC00890.1"/>
    <property type="molecule type" value="Genomic_DNA"/>
</dbReference>
<reference evidence="1 2" key="2">
    <citation type="submission" date="2018-12" db="EMBL/GenBank/DDBJ databases">
        <title>Molecular Epidemiology of Emerging Carbapenem-Resistance in Acinetobacter nosocomialis and Acinetobacter pittii in Taiwan, 2010-2014.</title>
        <authorList>
            <person name="Huang W.-C."/>
            <person name="Wang H.-Y."/>
            <person name="Lai J.-F."/>
            <person name="Lauderdale T.-L."/>
            <person name="Sytwu H.-K."/>
        </authorList>
    </citation>
    <scope>NUCLEOTIDE SEQUENCE [LARGE SCALE GENOMIC DNA]</scope>
    <source>
        <strain evidence="1 2">2014S06-099</strain>
    </source>
</reference>
<gene>
    <name evidence="1" type="ORF">DKE52_014215</name>
</gene>
<accession>A0A3G6YL44</accession>
<dbReference type="AlphaFoldDB" id="A0A3G6YL44"/>